<evidence type="ECO:0000313" key="1">
    <source>
        <dbReference type="EMBL" id="KAF7802549.1"/>
    </source>
</evidence>
<protein>
    <submittedName>
        <fullName evidence="1">Uncharacterized protein</fullName>
    </submittedName>
</protein>
<dbReference type="EMBL" id="JAAIUW010000013">
    <property type="protein sequence ID" value="KAF7802549.1"/>
    <property type="molecule type" value="Genomic_DNA"/>
</dbReference>
<dbReference type="AlphaFoldDB" id="A0A834W336"/>
<organism evidence="1 2">
    <name type="scientific">Senna tora</name>
    <dbReference type="NCBI Taxonomy" id="362788"/>
    <lineage>
        <taxon>Eukaryota</taxon>
        <taxon>Viridiplantae</taxon>
        <taxon>Streptophyta</taxon>
        <taxon>Embryophyta</taxon>
        <taxon>Tracheophyta</taxon>
        <taxon>Spermatophyta</taxon>
        <taxon>Magnoliopsida</taxon>
        <taxon>eudicotyledons</taxon>
        <taxon>Gunneridae</taxon>
        <taxon>Pentapetalae</taxon>
        <taxon>rosids</taxon>
        <taxon>fabids</taxon>
        <taxon>Fabales</taxon>
        <taxon>Fabaceae</taxon>
        <taxon>Caesalpinioideae</taxon>
        <taxon>Cassia clade</taxon>
        <taxon>Senna</taxon>
    </lineage>
</organism>
<evidence type="ECO:0000313" key="2">
    <source>
        <dbReference type="Proteomes" id="UP000634136"/>
    </source>
</evidence>
<keyword evidence="2" id="KW-1185">Reference proteome</keyword>
<sequence>MSVHVVFANQSGFDVPIGVFMSWEERGSCLNIIRMKNRDRI</sequence>
<name>A0A834W336_9FABA</name>
<accession>A0A834W336</accession>
<comment type="caution">
    <text evidence="1">The sequence shown here is derived from an EMBL/GenBank/DDBJ whole genome shotgun (WGS) entry which is preliminary data.</text>
</comment>
<proteinExistence type="predicted"/>
<gene>
    <name evidence="1" type="ORF">G2W53_041660</name>
</gene>
<dbReference type="Proteomes" id="UP000634136">
    <property type="component" value="Unassembled WGS sequence"/>
</dbReference>
<reference evidence="1" key="1">
    <citation type="submission" date="2020-09" db="EMBL/GenBank/DDBJ databases">
        <title>Genome-Enabled Discovery of Anthraquinone Biosynthesis in Senna tora.</title>
        <authorList>
            <person name="Kang S.-H."/>
            <person name="Pandey R.P."/>
            <person name="Lee C.-M."/>
            <person name="Sim J.-S."/>
            <person name="Jeong J.-T."/>
            <person name="Choi B.-S."/>
            <person name="Jung M."/>
            <person name="Ginzburg D."/>
            <person name="Zhao K."/>
            <person name="Won S.Y."/>
            <person name="Oh T.-J."/>
            <person name="Yu Y."/>
            <person name="Kim N.-H."/>
            <person name="Lee O.R."/>
            <person name="Lee T.-H."/>
            <person name="Bashyal P."/>
            <person name="Kim T.-S."/>
            <person name="Lee W.-H."/>
            <person name="Kawkins C."/>
            <person name="Kim C.-K."/>
            <person name="Kim J.S."/>
            <person name="Ahn B.O."/>
            <person name="Rhee S.Y."/>
            <person name="Sohng J.K."/>
        </authorList>
    </citation>
    <scope>NUCLEOTIDE SEQUENCE</scope>
    <source>
        <tissue evidence="1">Leaf</tissue>
    </source>
</reference>